<dbReference type="Gene3D" id="3.40.1180.10">
    <property type="entry name" value="Decaprenyl diphosphate synthase-like"/>
    <property type="match status" value="1"/>
</dbReference>
<dbReference type="OrthoDB" id="4191603at2"/>
<dbReference type="EMBL" id="VAWA01000006">
    <property type="protein sequence ID" value="TLP76939.1"/>
    <property type="molecule type" value="Genomic_DNA"/>
</dbReference>
<feature type="binding site" evidence="3">
    <location>
        <position position="271"/>
    </location>
    <ligand>
        <name>substrate</name>
    </ligand>
</feature>
<protein>
    <recommendedName>
        <fullName evidence="3">Isoprenyl transferase</fullName>
        <ecNumber evidence="3">2.5.1.-</ecNumber>
    </recommendedName>
</protein>
<dbReference type="GO" id="GO:0045547">
    <property type="term" value="F:ditrans,polycis-polyprenyl diphosphate synthase [(2E,6E)-farnesyl diphosphate specific] activity"/>
    <property type="evidence" value="ECO:0007669"/>
    <property type="project" value="TreeGrafter"/>
</dbReference>
<dbReference type="GO" id="GO:0016094">
    <property type="term" value="P:polyprenol biosynthetic process"/>
    <property type="evidence" value="ECO:0007669"/>
    <property type="project" value="TreeGrafter"/>
</dbReference>
<comment type="caution">
    <text evidence="3">Lacks conserved residue(s) required for the propagation of feature annotation.</text>
</comment>
<dbReference type="SUPFAM" id="SSF64005">
    <property type="entry name" value="Undecaprenyl diphosphate synthase"/>
    <property type="match status" value="1"/>
</dbReference>
<dbReference type="InterPro" id="IPR001441">
    <property type="entry name" value="UPP_synth-like"/>
</dbReference>
<evidence type="ECO:0000256" key="2">
    <source>
        <dbReference type="ARBA" id="ARBA00038453"/>
    </source>
</evidence>
<dbReference type="PROSITE" id="PS01066">
    <property type="entry name" value="UPP_SYNTHASE"/>
    <property type="match status" value="1"/>
</dbReference>
<dbReference type="PANTHER" id="PTHR10291">
    <property type="entry name" value="DEHYDRODOLICHYL DIPHOSPHATE SYNTHASE FAMILY MEMBER"/>
    <property type="match status" value="1"/>
</dbReference>
<keyword evidence="5" id="KW-1185">Reference proteome</keyword>
<dbReference type="InterPro" id="IPR036424">
    <property type="entry name" value="UPP_synth-like_sf"/>
</dbReference>
<comment type="similarity">
    <text evidence="2">Belongs to the UPP synthase family. Z-FPP synthase subfamily.</text>
</comment>
<feature type="binding site" evidence="3">
    <location>
        <begin position="277"/>
        <end position="279"/>
    </location>
    <ligand>
        <name>substrate</name>
    </ligand>
</feature>
<comment type="cofactor">
    <cofactor evidence="3">
        <name>Mg(2+)</name>
        <dbReference type="ChEBI" id="CHEBI:18420"/>
    </cofactor>
    <text evidence="3">Binds 2 magnesium ions per subunit.</text>
</comment>
<comment type="subunit">
    <text evidence="3">Homodimer.</text>
</comment>
<keyword evidence="3" id="KW-0479">Metal-binding</keyword>
<dbReference type="Pfam" id="PF01255">
    <property type="entry name" value="Prenyltransf"/>
    <property type="match status" value="1"/>
</dbReference>
<keyword evidence="1 3" id="KW-0808">Transferase</keyword>
<dbReference type="AlphaFoldDB" id="A0A5R9ADS2"/>
<evidence type="ECO:0000256" key="1">
    <source>
        <dbReference type="ARBA" id="ARBA00022679"/>
    </source>
</evidence>
<feature type="binding site" evidence="3">
    <location>
        <position position="97"/>
    </location>
    <ligand>
        <name>substrate</name>
    </ligand>
</feature>
<keyword evidence="3" id="KW-0460">Magnesium</keyword>
<feature type="binding site" evidence="3">
    <location>
        <begin position="125"/>
        <end position="127"/>
    </location>
    <ligand>
        <name>substrate</name>
    </ligand>
</feature>
<feature type="active site" evidence="3">
    <location>
        <position position="80"/>
    </location>
</feature>
<evidence type="ECO:0000313" key="5">
    <source>
        <dbReference type="Proteomes" id="UP000306544"/>
    </source>
</evidence>
<evidence type="ECO:0000256" key="3">
    <source>
        <dbReference type="HAMAP-Rule" id="MF_01139"/>
    </source>
</evidence>
<dbReference type="HAMAP" id="MF_01139">
    <property type="entry name" value="ISPT"/>
    <property type="match status" value="1"/>
</dbReference>
<evidence type="ECO:0000313" key="4">
    <source>
        <dbReference type="EMBL" id="TLP76939.1"/>
    </source>
</evidence>
<dbReference type="InterPro" id="IPR018520">
    <property type="entry name" value="UPP_synth-like_CS"/>
</dbReference>
<feature type="binding site" evidence="3">
    <location>
        <position position="85"/>
    </location>
    <ligand>
        <name>substrate</name>
    </ligand>
</feature>
<feature type="binding site" evidence="3">
    <location>
        <position position="80"/>
    </location>
    <ligand>
        <name>Mg(2+)</name>
        <dbReference type="ChEBI" id="CHEBI:18420"/>
    </ligand>
</feature>
<dbReference type="NCBIfam" id="TIGR00055">
    <property type="entry name" value="uppS"/>
    <property type="match status" value="1"/>
</dbReference>
<comment type="function">
    <text evidence="3">Catalyzes the condensation of isopentenyl diphosphate (IPP) with allylic pyrophosphates generating different type of terpenoids.</text>
</comment>
<feature type="binding site" evidence="3">
    <location>
        <position position="131"/>
    </location>
    <ligand>
        <name>substrate</name>
    </ligand>
</feature>
<dbReference type="CDD" id="cd00475">
    <property type="entry name" value="Cis_IPPS"/>
    <property type="match status" value="1"/>
</dbReference>
<dbReference type="EC" id="2.5.1.-" evidence="3"/>
<reference evidence="4 5" key="1">
    <citation type="submission" date="2019-05" db="EMBL/GenBank/DDBJ databases">
        <title>Nesterenkonia sp. GY239, isolated from the Southern Atlantic Ocean.</title>
        <authorList>
            <person name="Zhang G."/>
        </authorList>
    </citation>
    <scope>NUCLEOTIDE SEQUENCE [LARGE SCALE GENOMIC DNA]</scope>
    <source>
        <strain evidence="4 5">GY239</strain>
    </source>
</reference>
<organism evidence="4 5">
    <name type="scientific">Nesterenkonia sphaerica</name>
    <dbReference type="NCBI Taxonomy" id="1804988"/>
    <lineage>
        <taxon>Bacteria</taxon>
        <taxon>Bacillati</taxon>
        <taxon>Actinomycetota</taxon>
        <taxon>Actinomycetes</taxon>
        <taxon>Micrococcales</taxon>
        <taxon>Micrococcaceae</taxon>
        <taxon>Nesterenkonia</taxon>
    </lineage>
</organism>
<name>A0A5R9ADS2_9MICC</name>
<feature type="binding site" evidence="3">
    <location>
        <begin position="81"/>
        <end position="84"/>
    </location>
    <ligand>
        <name>substrate</name>
    </ligand>
</feature>
<accession>A0A5R9ADS2</accession>
<dbReference type="GO" id="GO:0000287">
    <property type="term" value="F:magnesium ion binding"/>
    <property type="evidence" value="ECO:0007669"/>
    <property type="project" value="UniProtKB-UniRule"/>
</dbReference>
<sequence length="322" mass="36155">MRRRWWEPFPHSSHRGYCSVTYCAKAGGNPIAYSGSVTERGPVKRSLRGLTDMAYAVYERRVLSDLKSCRLPKHIAVMVDGNRRWARLAGAHTADGHLAGADKIVEFIGWCAELGIPTVTLYMLSTENMGRSDEELEHLMRIISDTLDRLADARPGGRPVRVHPVGQPELLPEPLATKLWDVTTATGAIPRVDPQWRSDSAEAAGEQPCVHINVAVGYGGRQEIVDAVKDLMRTADKQGRSLADVAESLTPAEIGEWLYTRGQPDPDLIIRTSGEQRLSGFLMWQSAYSEFYFAEALWPDFRRVDFLRAVRDYANRKRRFGQ</sequence>
<comment type="caution">
    <text evidence="4">The sequence shown here is derived from an EMBL/GenBank/DDBJ whole genome shotgun (WGS) entry which is preliminary data.</text>
</comment>
<dbReference type="Proteomes" id="UP000306544">
    <property type="component" value="Unassembled WGS sequence"/>
</dbReference>
<proteinExistence type="inferred from homology"/>
<gene>
    <name evidence="4" type="primary">uppS</name>
    <name evidence="4" type="ORF">FEF27_06350</name>
</gene>
<dbReference type="PANTHER" id="PTHR10291:SF43">
    <property type="entry name" value="DEHYDRODOLICHYL DIPHOSPHATE SYNTHASE COMPLEX SUBUNIT DHDDS"/>
    <property type="match status" value="1"/>
</dbReference>
<feature type="binding site" evidence="3">
    <location>
        <position position="290"/>
    </location>
    <ligand>
        <name>Mg(2+)</name>
        <dbReference type="ChEBI" id="CHEBI:18420"/>
    </ligand>
</feature>
<feature type="active site" description="Proton acceptor" evidence="3">
    <location>
        <position position="128"/>
    </location>
</feature>